<dbReference type="InterPro" id="IPR001279">
    <property type="entry name" value="Metallo-B-lactamas"/>
</dbReference>
<evidence type="ECO:0000256" key="1">
    <source>
        <dbReference type="ARBA" id="ARBA00005250"/>
    </source>
</evidence>
<evidence type="ECO:0000256" key="2">
    <source>
        <dbReference type="SAM" id="SignalP"/>
    </source>
</evidence>
<dbReference type="Proteomes" id="UP000295135">
    <property type="component" value="Unassembled WGS sequence"/>
</dbReference>
<dbReference type="PANTHER" id="PTHR42951:SF4">
    <property type="entry name" value="ACYL-COENZYME A THIOESTERASE MBLAC2"/>
    <property type="match status" value="1"/>
</dbReference>
<dbReference type="GO" id="GO:0017001">
    <property type="term" value="P:antibiotic catabolic process"/>
    <property type="evidence" value="ECO:0007669"/>
    <property type="project" value="UniProtKB-ARBA"/>
</dbReference>
<protein>
    <submittedName>
        <fullName evidence="4">Cyclase</fullName>
    </submittedName>
</protein>
<dbReference type="CDD" id="cd16282">
    <property type="entry name" value="metallo-hydrolase-like_MBL-fold"/>
    <property type="match status" value="1"/>
</dbReference>
<name>A0A4R3JZ46_9PROT</name>
<keyword evidence="5" id="KW-1185">Reference proteome</keyword>
<evidence type="ECO:0000313" key="5">
    <source>
        <dbReference type="Proteomes" id="UP000295135"/>
    </source>
</evidence>
<dbReference type="Pfam" id="PF00753">
    <property type="entry name" value="Lactamase_B"/>
    <property type="match status" value="1"/>
</dbReference>
<dbReference type="AlphaFoldDB" id="A0A4R3JZ46"/>
<dbReference type="PANTHER" id="PTHR42951">
    <property type="entry name" value="METALLO-BETA-LACTAMASE DOMAIN-CONTAINING"/>
    <property type="match status" value="1"/>
</dbReference>
<proteinExistence type="inferred from homology"/>
<evidence type="ECO:0000313" key="4">
    <source>
        <dbReference type="EMBL" id="TCS72754.1"/>
    </source>
</evidence>
<reference evidence="4 5" key="1">
    <citation type="submission" date="2019-03" db="EMBL/GenBank/DDBJ databases">
        <title>Genomic Encyclopedia of Type Strains, Phase IV (KMG-IV): sequencing the most valuable type-strain genomes for metagenomic binning, comparative biology and taxonomic classification.</title>
        <authorList>
            <person name="Goeker M."/>
        </authorList>
    </citation>
    <scope>NUCLEOTIDE SEQUENCE [LARGE SCALE GENOMIC DNA]</scope>
    <source>
        <strain evidence="4 5">DSM 103923</strain>
    </source>
</reference>
<dbReference type="Gene3D" id="3.60.15.10">
    <property type="entry name" value="Ribonuclease Z/Hydroxyacylglutathione hydrolase-like"/>
    <property type="match status" value="1"/>
</dbReference>
<accession>A0A4R3JZ46</accession>
<dbReference type="SMART" id="SM00849">
    <property type="entry name" value="Lactamase_B"/>
    <property type="match status" value="1"/>
</dbReference>
<dbReference type="InterPro" id="IPR050855">
    <property type="entry name" value="NDM-1-like"/>
</dbReference>
<feature type="signal peptide" evidence="2">
    <location>
        <begin position="1"/>
        <end position="19"/>
    </location>
</feature>
<gene>
    <name evidence="4" type="ORF">EDC61_104171</name>
</gene>
<sequence length="307" mass="33381">MKRLIAFFCAALLAAPAFAAQIPEPKVVKVNDRVYALLGPMALPNAHNQGYMVNSTLIVGDKGAILIDTGFTDEIGAHLAKAIAKLTPKPVTHIINTHHHGDHSFGNVAFPQAKVISSEICRKLLIEGEADWLALIEGAVGRKFPNTRAVPATEVYARNSRSTVTLDGVKLEFWVPESAHTAGDMLIWLPDDKVLVAGDVLVNQVTPNFRDATVKQWIATLDEAAKVPAKTIIPGHGPLMTPKDAAAMHKRMAKLYAGIEAGYKAGLTDSEIRKKLDLSEWKKLHHFEEQMGGNINKAYLEVEAAAF</sequence>
<organism evidence="4 5">
    <name type="scientific">Sulfuritortus calidifontis</name>
    <dbReference type="NCBI Taxonomy" id="1914471"/>
    <lineage>
        <taxon>Bacteria</taxon>
        <taxon>Pseudomonadati</taxon>
        <taxon>Pseudomonadota</taxon>
        <taxon>Betaproteobacteria</taxon>
        <taxon>Nitrosomonadales</taxon>
        <taxon>Thiobacillaceae</taxon>
        <taxon>Sulfuritortus</taxon>
    </lineage>
</organism>
<comment type="similarity">
    <text evidence="1">Belongs to the metallo-beta-lactamase superfamily. Class-B beta-lactamase family.</text>
</comment>
<feature type="chain" id="PRO_5020538296" evidence="2">
    <location>
        <begin position="20"/>
        <end position="307"/>
    </location>
</feature>
<dbReference type="EMBL" id="SLZY01000004">
    <property type="protein sequence ID" value="TCS72754.1"/>
    <property type="molecule type" value="Genomic_DNA"/>
</dbReference>
<feature type="domain" description="Metallo-beta-lactamase" evidence="3">
    <location>
        <begin position="52"/>
        <end position="236"/>
    </location>
</feature>
<dbReference type="SUPFAM" id="SSF56281">
    <property type="entry name" value="Metallo-hydrolase/oxidoreductase"/>
    <property type="match status" value="1"/>
</dbReference>
<dbReference type="RefSeq" id="WP_165919124.1">
    <property type="nucleotide sequence ID" value="NZ_AP018721.1"/>
</dbReference>
<keyword evidence="2" id="KW-0732">Signal</keyword>
<dbReference type="InterPro" id="IPR036866">
    <property type="entry name" value="RibonucZ/Hydroxyglut_hydro"/>
</dbReference>
<comment type="caution">
    <text evidence="4">The sequence shown here is derived from an EMBL/GenBank/DDBJ whole genome shotgun (WGS) entry which is preliminary data.</text>
</comment>
<evidence type="ECO:0000259" key="3">
    <source>
        <dbReference type="SMART" id="SM00849"/>
    </source>
</evidence>